<dbReference type="InterPro" id="IPR012640">
    <property type="entry name" value="Membr_lipoprot_lipid_attach_CS"/>
</dbReference>
<organism evidence="3 4">
    <name type="scientific">Photorhabdus luminescens subsp. mexicana</name>
    <dbReference type="NCBI Taxonomy" id="2100167"/>
    <lineage>
        <taxon>Bacteria</taxon>
        <taxon>Pseudomonadati</taxon>
        <taxon>Pseudomonadota</taxon>
        <taxon>Gammaproteobacteria</taxon>
        <taxon>Enterobacterales</taxon>
        <taxon>Morganellaceae</taxon>
        <taxon>Photorhabdus</taxon>
    </lineage>
</organism>
<dbReference type="Pfam" id="PF08139">
    <property type="entry name" value="LPAM_1"/>
    <property type="match status" value="1"/>
</dbReference>
<evidence type="ECO:0000256" key="1">
    <source>
        <dbReference type="ARBA" id="ARBA00017922"/>
    </source>
</evidence>
<evidence type="ECO:0000313" key="4">
    <source>
        <dbReference type="Proteomes" id="UP000295550"/>
    </source>
</evidence>
<dbReference type="Proteomes" id="UP000295550">
    <property type="component" value="Unassembled WGS sequence"/>
</dbReference>
<proteinExistence type="predicted"/>
<protein>
    <recommendedName>
        <fullName evidence="1">Type IV secretion system putative lipoprotein virB7</fullName>
    </recommendedName>
</protein>
<comment type="caution">
    <text evidence="3">The sequence shown here is derived from an EMBL/GenBank/DDBJ whole genome shotgun (WGS) entry which is preliminary data.</text>
</comment>
<reference evidence="3 4" key="1">
    <citation type="journal article" date="2019" name="Int. J. Syst. Evol. Microbiol.">
        <title>Photorhabdus khanii subsp. guanajuatensis subsp. nov., isolated from Heterorhabditis atacamensis, and Photorhabdus luminescens subsp. mexicana subsp. nov., isolated from Heterorhabditis mexicana entomopathogenic nematodes.</title>
        <authorList>
            <person name="Machado R.A.R."/>
            <person name="Bruno P."/>
            <person name="Arce C.C.M."/>
            <person name="Liechti N."/>
            <person name="Kohler A."/>
            <person name="Bernal J."/>
            <person name="Bruggmann R."/>
            <person name="Turlings T.C.J."/>
        </authorList>
    </citation>
    <scope>NUCLEOTIDE SEQUENCE [LARGE SCALE GENOMIC DNA]</scope>
    <source>
        <strain evidence="3 4">MEX47-22</strain>
    </source>
</reference>
<name>A0A4R4JF24_PHOLU</name>
<dbReference type="AlphaFoldDB" id="A0A4R4JF24"/>
<evidence type="ECO:0000256" key="2">
    <source>
        <dbReference type="ARBA" id="ARBA00022729"/>
    </source>
</evidence>
<evidence type="ECO:0000313" key="3">
    <source>
        <dbReference type="EMBL" id="TDB52132.1"/>
    </source>
</evidence>
<sequence length="115" mass="13121">MISLFIWFLFKLNFYNIDSNLRILGMNKFLIALLSIFMVTGCSIPQLSDAYVSTCGYLECNVKDIISGEEIKINTTHSVPDFDKNTSIQDRQIIQSGGRPSFEKDSYRISGTFKF</sequence>
<accession>A0A4R4JF24</accession>
<gene>
    <name evidence="3" type="ORF">C5468_10315</name>
</gene>
<keyword evidence="2" id="KW-0732">Signal</keyword>
<dbReference type="EMBL" id="PUJX01000009">
    <property type="protein sequence ID" value="TDB52132.1"/>
    <property type="molecule type" value="Genomic_DNA"/>
</dbReference>